<dbReference type="Pfam" id="PF07332">
    <property type="entry name" value="Phage_holin_3_6"/>
    <property type="match status" value="1"/>
</dbReference>
<comment type="caution">
    <text evidence="3">The sequence shown here is derived from an EMBL/GenBank/DDBJ whole genome shotgun (WGS) entry which is preliminary data.</text>
</comment>
<dbReference type="Proteomes" id="UP000473325">
    <property type="component" value="Unassembled WGS sequence"/>
</dbReference>
<reference evidence="3 4" key="1">
    <citation type="submission" date="2019-12" db="EMBL/GenBank/DDBJ databases">
        <authorList>
            <person name="Kun Z."/>
        </authorList>
    </citation>
    <scope>NUCLEOTIDE SEQUENCE [LARGE SCALE GENOMIC DNA]</scope>
    <source>
        <strain evidence="3 4">YIM 123512</strain>
    </source>
</reference>
<protein>
    <submittedName>
        <fullName evidence="3">Phage holin family protein</fullName>
    </submittedName>
</protein>
<dbReference type="AlphaFoldDB" id="A0A6L7F3K2"/>
<dbReference type="InterPro" id="IPR009937">
    <property type="entry name" value="Phage_holin_3_6"/>
</dbReference>
<accession>A0A6L7F3K2</accession>
<keyword evidence="4" id="KW-1185">Reference proteome</keyword>
<feature type="region of interest" description="Disordered" evidence="1">
    <location>
        <begin position="107"/>
        <end position="127"/>
    </location>
</feature>
<keyword evidence="2" id="KW-0812">Transmembrane</keyword>
<evidence type="ECO:0000256" key="1">
    <source>
        <dbReference type="SAM" id="MobiDB-lite"/>
    </source>
</evidence>
<sequence length="127" mass="13535">MNDDRSLGEVVSDLGENLSTLLKQEVELAKTELRSEVTKAGKGAGMLGGAGLGAWFALVFLSLALMFLLDNWLPIEAAALITAAVWAVVAAVLAVLGRARLKKAHPELPHTQQSLKEDASWARAQKS</sequence>
<organism evidence="3 4">
    <name type="scientific">Nocardioides flavescens</name>
    <dbReference type="NCBI Taxonomy" id="2691959"/>
    <lineage>
        <taxon>Bacteria</taxon>
        <taxon>Bacillati</taxon>
        <taxon>Actinomycetota</taxon>
        <taxon>Actinomycetes</taxon>
        <taxon>Propionibacteriales</taxon>
        <taxon>Nocardioidaceae</taxon>
        <taxon>Nocardioides</taxon>
    </lineage>
</organism>
<keyword evidence="2" id="KW-0472">Membrane</keyword>
<gene>
    <name evidence="3" type="ORF">GRQ65_19865</name>
</gene>
<proteinExistence type="predicted"/>
<evidence type="ECO:0000313" key="3">
    <source>
        <dbReference type="EMBL" id="MXG91804.1"/>
    </source>
</evidence>
<feature type="transmembrane region" description="Helical" evidence="2">
    <location>
        <begin position="44"/>
        <end position="69"/>
    </location>
</feature>
<dbReference type="RefSeq" id="WP_160879737.1">
    <property type="nucleotide sequence ID" value="NZ_WUEK01000015.1"/>
</dbReference>
<feature type="transmembrane region" description="Helical" evidence="2">
    <location>
        <begin position="75"/>
        <end position="96"/>
    </location>
</feature>
<keyword evidence="2" id="KW-1133">Transmembrane helix</keyword>
<evidence type="ECO:0000313" key="4">
    <source>
        <dbReference type="Proteomes" id="UP000473325"/>
    </source>
</evidence>
<name>A0A6L7F3K2_9ACTN</name>
<dbReference type="EMBL" id="WUEK01000015">
    <property type="protein sequence ID" value="MXG91804.1"/>
    <property type="molecule type" value="Genomic_DNA"/>
</dbReference>
<evidence type="ECO:0000256" key="2">
    <source>
        <dbReference type="SAM" id="Phobius"/>
    </source>
</evidence>